<dbReference type="Pfam" id="PF13640">
    <property type="entry name" value="2OG-FeII_Oxy_3"/>
    <property type="match status" value="1"/>
</dbReference>
<dbReference type="EMBL" id="CAICTM010000387">
    <property type="protein sequence ID" value="CAB9509406.1"/>
    <property type="molecule type" value="Genomic_DNA"/>
</dbReference>
<dbReference type="PANTHER" id="PTHR10869">
    <property type="entry name" value="PROLYL 4-HYDROXYLASE ALPHA SUBUNIT"/>
    <property type="match status" value="1"/>
</dbReference>
<dbReference type="PANTHER" id="PTHR10869:SF233">
    <property type="entry name" value="FE2OG DIOXYGENASE DOMAIN-CONTAINING PROTEIN"/>
    <property type="match status" value="1"/>
</dbReference>
<evidence type="ECO:0000256" key="12">
    <source>
        <dbReference type="SAM" id="SignalP"/>
    </source>
</evidence>
<evidence type="ECO:0000259" key="14">
    <source>
        <dbReference type="PROSITE" id="PS51670"/>
    </source>
</evidence>
<evidence type="ECO:0000259" key="13">
    <source>
        <dbReference type="PROSITE" id="PS51471"/>
    </source>
</evidence>
<dbReference type="SMART" id="SM00254">
    <property type="entry name" value="ShKT"/>
    <property type="match status" value="4"/>
</dbReference>
<keyword evidence="12" id="KW-0732">Signal</keyword>
<keyword evidence="7" id="KW-1133">Transmembrane helix</keyword>
<protein>
    <submittedName>
        <fullName evidence="15">Probable prolyl 4-hydroxylase</fullName>
    </submittedName>
</protein>
<name>A0A9N8DVB5_9STRA</name>
<comment type="subcellular location">
    <subcellularLocation>
        <location evidence="3">Endomembrane system</location>
    </subcellularLocation>
    <subcellularLocation>
        <location evidence="2">Membrane</location>
        <topology evidence="2">Single-pass membrane protein</topology>
    </subcellularLocation>
</comment>
<comment type="caution">
    <text evidence="15">The sequence shown here is derived from an EMBL/GenBank/DDBJ whole genome shotgun (WGS) entry which is preliminary data.</text>
</comment>
<dbReference type="InterPro" id="IPR006620">
    <property type="entry name" value="Pro_4_hyd_alph"/>
</dbReference>
<dbReference type="PROSITE" id="PS51670">
    <property type="entry name" value="SHKT"/>
    <property type="match status" value="3"/>
</dbReference>
<dbReference type="Gene3D" id="2.60.120.620">
    <property type="entry name" value="q2cbj1_9rhob like domain"/>
    <property type="match status" value="1"/>
</dbReference>
<dbReference type="PROSITE" id="PS51471">
    <property type="entry name" value="FE2OG_OXY"/>
    <property type="match status" value="1"/>
</dbReference>
<accession>A0A9N8DVB5</accession>
<dbReference type="InterPro" id="IPR005123">
    <property type="entry name" value="Oxoglu/Fe-dep_dioxygenase_dom"/>
</dbReference>
<feature type="domain" description="ShKT" evidence="14">
    <location>
        <begin position="124"/>
        <end position="158"/>
    </location>
</feature>
<evidence type="ECO:0000313" key="15">
    <source>
        <dbReference type="EMBL" id="CAB9509406.1"/>
    </source>
</evidence>
<gene>
    <name evidence="15" type="ORF">SEMRO_388_G132430.1</name>
</gene>
<dbReference type="GO" id="GO:0031418">
    <property type="term" value="F:L-ascorbic acid binding"/>
    <property type="evidence" value="ECO:0007669"/>
    <property type="project" value="InterPro"/>
</dbReference>
<sequence length="553" mass="62869">MTLGRTVQLGLLQAVVFFLALSAAQECDSSGNCDAHERCKAWVEEGECVRNRAYMAKHCPVACKDDPNKNVKFTSECKDLHPRCPVWRDLGECEENPGDMTRYCRKSCKKCKEDQEAEEDDDGCADKNDNCPFWASKGECQANPGYMEVNCPKSCNACEKVYGKKPRKLEAAGTSDDRRKERLLDWSEEVGVRQSAVGSETENTLLRIVASKKYWEGEAHEALPKDLIARCRNLHELCTFWAYLGECEKNPAYMATNCGPACHSCHLIDIKTRCPPLEDARPGLRPGALNKMFERIVRTAPGNNTEDSWTDDVKQSMEELGTPPYTVTVHSRPSEEPATDVDPVLDKSLPPWVITFDNFMTDEECEAMIQLGYKYEYKRSEDVGEEKADGTFGSVKSSRRTSENAWCSSHGGCRAEEIPSRIHERISRVMDIPAVNSEDFQILRYEKNQFYRTHHDYIPHQKDRQCGPRILTFFMYLSDVEKGGGTNFPQLDITVQPKRGRALLWPSVYDSDPMKMDSRFYHQALSVEEGTKYAFNGWIHMYDYVEPQATGCN</sequence>
<keyword evidence="9" id="KW-0408">Iron</keyword>
<dbReference type="Gene3D" id="1.10.10.1940">
    <property type="match status" value="1"/>
</dbReference>
<keyword evidence="8" id="KW-0560">Oxidoreductase</keyword>
<evidence type="ECO:0000256" key="8">
    <source>
        <dbReference type="ARBA" id="ARBA00023002"/>
    </source>
</evidence>
<evidence type="ECO:0000256" key="6">
    <source>
        <dbReference type="ARBA" id="ARBA00022964"/>
    </source>
</evidence>
<dbReference type="GO" id="GO:0004656">
    <property type="term" value="F:procollagen-proline 4-dioxygenase activity"/>
    <property type="evidence" value="ECO:0007669"/>
    <property type="project" value="TreeGrafter"/>
</dbReference>
<evidence type="ECO:0000313" key="16">
    <source>
        <dbReference type="Proteomes" id="UP001153069"/>
    </source>
</evidence>
<evidence type="ECO:0000256" key="11">
    <source>
        <dbReference type="SAM" id="MobiDB-lite"/>
    </source>
</evidence>
<feature type="domain" description="ShKT" evidence="14">
    <location>
        <begin position="231"/>
        <end position="265"/>
    </location>
</feature>
<feature type="domain" description="Fe2OG dioxygenase" evidence="13">
    <location>
        <begin position="436"/>
        <end position="541"/>
    </location>
</feature>
<keyword evidence="4" id="KW-0812">Transmembrane</keyword>
<feature type="region of interest" description="Disordered" evidence="11">
    <location>
        <begin position="324"/>
        <end position="343"/>
    </location>
</feature>
<evidence type="ECO:0000256" key="5">
    <source>
        <dbReference type="ARBA" id="ARBA00022723"/>
    </source>
</evidence>
<dbReference type="Pfam" id="PF01549">
    <property type="entry name" value="ShK"/>
    <property type="match status" value="4"/>
</dbReference>
<feature type="domain" description="ShKT" evidence="14">
    <location>
        <begin position="77"/>
        <end position="111"/>
    </location>
</feature>
<dbReference type="GO" id="GO:0005783">
    <property type="term" value="C:endoplasmic reticulum"/>
    <property type="evidence" value="ECO:0007669"/>
    <property type="project" value="TreeGrafter"/>
</dbReference>
<reference evidence="15" key="1">
    <citation type="submission" date="2020-06" db="EMBL/GenBank/DDBJ databases">
        <authorList>
            <consortium name="Plant Systems Biology data submission"/>
        </authorList>
    </citation>
    <scope>NUCLEOTIDE SEQUENCE</scope>
    <source>
        <strain evidence="15">D6</strain>
    </source>
</reference>
<evidence type="ECO:0000256" key="10">
    <source>
        <dbReference type="ARBA" id="ARBA00023136"/>
    </source>
</evidence>
<dbReference type="Proteomes" id="UP001153069">
    <property type="component" value="Unassembled WGS sequence"/>
</dbReference>
<keyword evidence="16" id="KW-1185">Reference proteome</keyword>
<keyword evidence="6" id="KW-0223">Dioxygenase</keyword>
<dbReference type="AlphaFoldDB" id="A0A9N8DVB5"/>
<evidence type="ECO:0000256" key="2">
    <source>
        <dbReference type="ARBA" id="ARBA00004167"/>
    </source>
</evidence>
<evidence type="ECO:0000256" key="1">
    <source>
        <dbReference type="ARBA" id="ARBA00001961"/>
    </source>
</evidence>
<evidence type="ECO:0000256" key="9">
    <source>
        <dbReference type="ARBA" id="ARBA00023004"/>
    </source>
</evidence>
<dbReference type="SMART" id="SM00702">
    <property type="entry name" value="P4Hc"/>
    <property type="match status" value="1"/>
</dbReference>
<organism evidence="15 16">
    <name type="scientific">Seminavis robusta</name>
    <dbReference type="NCBI Taxonomy" id="568900"/>
    <lineage>
        <taxon>Eukaryota</taxon>
        <taxon>Sar</taxon>
        <taxon>Stramenopiles</taxon>
        <taxon>Ochrophyta</taxon>
        <taxon>Bacillariophyta</taxon>
        <taxon>Bacillariophyceae</taxon>
        <taxon>Bacillariophycidae</taxon>
        <taxon>Naviculales</taxon>
        <taxon>Naviculaceae</taxon>
        <taxon>Seminavis</taxon>
    </lineage>
</organism>
<feature type="chain" id="PRO_5040361495" evidence="12">
    <location>
        <begin position="25"/>
        <end position="553"/>
    </location>
</feature>
<proteinExistence type="predicted"/>
<keyword evidence="10" id="KW-0472">Membrane</keyword>
<dbReference type="InterPro" id="IPR044862">
    <property type="entry name" value="Pro_4_hyd_alph_FE2OG_OXY"/>
</dbReference>
<dbReference type="InterPro" id="IPR045054">
    <property type="entry name" value="P4HA-like"/>
</dbReference>
<evidence type="ECO:0000256" key="4">
    <source>
        <dbReference type="ARBA" id="ARBA00022692"/>
    </source>
</evidence>
<evidence type="ECO:0000256" key="7">
    <source>
        <dbReference type="ARBA" id="ARBA00022989"/>
    </source>
</evidence>
<feature type="signal peptide" evidence="12">
    <location>
        <begin position="1"/>
        <end position="24"/>
    </location>
</feature>
<evidence type="ECO:0000256" key="3">
    <source>
        <dbReference type="ARBA" id="ARBA00004308"/>
    </source>
</evidence>
<comment type="cofactor">
    <cofactor evidence="1">
        <name>L-ascorbate</name>
        <dbReference type="ChEBI" id="CHEBI:38290"/>
    </cofactor>
</comment>
<dbReference type="GO" id="GO:0016020">
    <property type="term" value="C:membrane"/>
    <property type="evidence" value="ECO:0007669"/>
    <property type="project" value="UniProtKB-SubCell"/>
</dbReference>
<keyword evidence="5" id="KW-0479">Metal-binding</keyword>
<dbReference type="OrthoDB" id="10259408at2759"/>
<dbReference type="GO" id="GO:0005506">
    <property type="term" value="F:iron ion binding"/>
    <property type="evidence" value="ECO:0007669"/>
    <property type="project" value="InterPro"/>
</dbReference>
<dbReference type="InterPro" id="IPR003582">
    <property type="entry name" value="ShKT_dom"/>
</dbReference>
<dbReference type="FunFam" id="2.60.120.620:FF:000031">
    <property type="entry name" value="Predicted protein"/>
    <property type="match status" value="1"/>
</dbReference>